<proteinExistence type="predicted"/>
<name>A0ABV0TR81_9TELE</name>
<reference evidence="1 2" key="1">
    <citation type="submission" date="2021-06" db="EMBL/GenBank/DDBJ databases">
        <authorList>
            <person name="Palmer J.M."/>
        </authorList>
    </citation>
    <scope>NUCLEOTIDE SEQUENCE [LARGE SCALE GENOMIC DNA]</scope>
    <source>
        <strain evidence="2">if_2019</strain>
        <tissue evidence="1">Muscle</tissue>
    </source>
</reference>
<comment type="caution">
    <text evidence="1">The sequence shown here is derived from an EMBL/GenBank/DDBJ whole genome shotgun (WGS) entry which is preliminary data.</text>
</comment>
<gene>
    <name evidence="1" type="ORF">ILYODFUR_000946</name>
</gene>
<sequence length="104" mass="11827">MMHCLHKTPKLPQVTLFPHGLRGDRIGEESALMSFAGKRHKFNWIQSHTIIDHMQTPQTQTVFERSPGKDAVSQPEGRTTARTTVFTVTNSWLTDRTSRPALRS</sequence>
<protein>
    <submittedName>
        <fullName evidence="1">Uncharacterized protein</fullName>
    </submittedName>
</protein>
<keyword evidence="2" id="KW-1185">Reference proteome</keyword>
<dbReference type="Proteomes" id="UP001482620">
    <property type="component" value="Unassembled WGS sequence"/>
</dbReference>
<accession>A0ABV0TR81</accession>
<evidence type="ECO:0000313" key="1">
    <source>
        <dbReference type="EMBL" id="MEQ2235306.1"/>
    </source>
</evidence>
<evidence type="ECO:0000313" key="2">
    <source>
        <dbReference type="Proteomes" id="UP001482620"/>
    </source>
</evidence>
<dbReference type="EMBL" id="JAHRIQ010046381">
    <property type="protein sequence ID" value="MEQ2235306.1"/>
    <property type="molecule type" value="Genomic_DNA"/>
</dbReference>
<organism evidence="1 2">
    <name type="scientific">Ilyodon furcidens</name>
    <name type="common">goldbreast splitfin</name>
    <dbReference type="NCBI Taxonomy" id="33524"/>
    <lineage>
        <taxon>Eukaryota</taxon>
        <taxon>Metazoa</taxon>
        <taxon>Chordata</taxon>
        <taxon>Craniata</taxon>
        <taxon>Vertebrata</taxon>
        <taxon>Euteleostomi</taxon>
        <taxon>Actinopterygii</taxon>
        <taxon>Neopterygii</taxon>
        <taxon>Teleostei</taxon>
        <taxon>Neoteleostei</taxon>
        <taxon>Acanthomorphata</taxon>
        <taxon>Ovalentaria</taxon>
        <taxon>Atherinomorphae</taxon>
        <taxon>Cyprinodontiformes</taxon>
        <taxon>Goodeidae</taxon>
        <taxon>Ilyodon</taxon>
    </lineage>
</organism>